<dbReference type="InterPro" id="IPR016446">
    <property type="entry name" value="Flavin_OxRdtase_Frp"/>
</dbReference>
<keyword evidence="8" id="KW-1185">Reference proteome</keyword>
<evidence type="ECO:0000256" key="1">
    <source>
        <dbReference type="ARBA" id="ARBA00008366"/>
    </source>
</evidence>
<dbReference type="PANTHER" id="PTHR43425:SF3">
    <property type="entry name" value="NADPH-DEPENDENT OXIDOREDUCTASE"/>
    <property type="match status" value="1"/>
</dbReference>
<dbReference type="PIRSF" id="PIRSF005426">
    <property type="entry name" value="Frp"/>
    <property type="match status" value="1"/>
</dbReference>
<dbReference type="Proteomes" id="UP000467637">
    <property type="component" value="Unassembled WGS sequence"/>
</dbReference>
<name>A0ABW9U1H5_9BACL</name>
<protein>
    <submittedName>
        <fullName evidence="7">NADPH-dependent oxidoreductase</fullName>
    </submittedName>
</protein>
<evidence type="ECO:0000256" key="2">
    <source>
        <dbReference type="ARBA" id="ARBA00022630"/>
    </source>
</evidence>
<dbReference type="EMBL" id="WSEM01000004">
    <property type="protein sequence ID" value="MVQ33947.1"/>
    <property type="molecule type" value="Genomic_DNA"/>
</dbReference>
<evidence type="ECO:0000313" key="8">
    <source>
        <dbReference type="Proteomes" id="UP000467637"/>
    </source>
</evidence>
<evidence type="ECO:0000313" key="7">
    <source>
        <dbReference type="EMBL" id="MVQ33947.1"/>
    </source>
</evidence>
<feature type="domain" description="Nitroreductase" evidence="6">
    <location>
        <begin position="9"/>
        <end position="164"/>
    </location>
</feature>
<dbReference type="SUPFAM" id="SSF55469">
    <property type="entry name" value="FMN-dependent nitroreductase-like"/>
    <property type="match status" value="1"/>
</dbReference>
<gene>
    <name evidence="7" type="ORF">GON05_04705</name>
</gene>
<dbReference type="InterPro" id="IPR029479">
    <property type="entry name" value="Nitroreductase"/>
</dbReference>
<evidence type="ECO:0000259" key="6">
    <source>
        <dbReference type="Pfam" id="PF00881"/>
    </source>
</evidence>
<dbReference type="InterPro" id="IPR000415">
    <property type="entry name" value="Nitroreductase-like"/>
</dbReference>
<comment type="caution">
    <text evidence="7">The sequence shown here is derived from an EMBL/GenBank/DDBJ whole genome shotgun (WGS) entry which is preliminary data.</text>
</comment>
<dbReference type="PANTHER" id="PTHR43425">
    <property type="entry name" value="OXYGEN-INSENSITIVE NADPH NITROREDUCTASE"/>
    <property type="match status" value="1"/>
</dbReference>
<keyword evidence="2 5" id="KW-0285">Flavoprotein</keyword>
<keyword evidence="5" id="KW-0521">NADP</keyword>
<dbReference type="Gene3D" id="3.40.109.10">
    <property type="entry name" value="NADH Oxidase"/>
    <property type="match status" value="1"/>
</dbReference>
<comment type="similarity">
    <text evidence="1 5">Belongs to the flavin oxidoreductase frp family.</text>
</comment>
<dbReference type="Pfam" id="PF00881">
    <property type="entry name" value="Nitroreductase"/>
    <property type="match status" value="1"/>
</dbReference>
<organism evidence="7 8">
    <name type="scientific">Paenibacillus anseongense</name>
    <dbReference type="NCBI Taxonomy" id="2682845"/>
    <lineage>
        <taxon>Bacteria</taxon>
        <taxon>Bacillati</taxon>
        <taxon>Bacillota</taxon>
        <taxon>Bacilli</taxon>
        <taxon>Bacillales</taxon>
        <taxon>Paenibacillaceae</taxon>
        <taxon>Paenibacillus</taxon>
    </lineage>
</organism>
<keyword evidence="4 5" id="KW-0560">Oxidoreductase</keyword>
<accession>A0ABW9U1H5</accession>
<keyword evidence="3 5" id="KW-0288">FMN</keyword>
<sequence length="250" mass="28047">MNEVLATMMNHRSIRRFKEEQVTREQIEQIVRAAQMASSSNFMQSYSLIGITEPAMKEELGAITGLPYVAANGHLFIFCADLHRVTVRGTEEETKNMEAMLESSALYQIAVIDAALAAQNAALAAESMGLGVVIIGAIAKDIARLDTMLKLPKYVVPLFAMAIGVPDQHTDIKPRLPVPAVYFENHYMASREEQLEQIEQYDEQMSAYYAGRNENTRNDTWSHKHVAVLQSKVPVHQFTRYVQSKGLNRS</sequence>
<evidence type="ECO:0000256" key="3">
    <source>
        <dbReference type="ARBA" id="ARBA00022643"/>
    </source>
</evidence>
<dbReference type="RefSeq" id="WP_157318020.1">
    <property type="nucleotide sequence ID" value="NZ_WSEM01000004.1"/>
</dbReference>
<evidence type="ECO:0000256" key="4">
    <source>
        <dbReference type="ARBA" id="ARBA00023002"/>
    </source>
</evidence>
<reference evidence="7 8" key="1">
    <citation type="submission" date="2019-12" db="EMBL/GenBank/DDBJ databases">
        <authorList>
            <person name="Huq M.A."/>
        </authorList>
    </citation>
    <scope>NUCLEOTIDE SEQUENCE [LARGE SCALE GENOMIC DNA]</scope>
    <source>
        <strain evidence="7 8">MAH-34</strain>
    </source>
</reference>
<proteinExistence type="inferred from homology"/>
<evidence type="ECO:0000256" key="5">
    <source>
        <dbReference type="PIRNR" id="PIRNR005426"/>
    </source>
</evidence>